<dbReference type="Proteomes" id="UP000765509">
    <property type="component" value="Unassembled WGS sequence"/>
</dbReference>
<name>A0A9Q3HB14_9BASI</name>
<comment type="caution">
    <text evidence="2">The sequence shown here is derived from an EMBL/GenBank/DDBJ whole genome shotgun (WGS) entry which is preliminary data.</text>
</comment>
<feature type="domain" description="Reverse transcriptase Ty1/copia-type" evidence="1">
    <location>
        <begin position="216"/>
        <end position="285"/>
    </location>
</feature>
<dbReference type="Pfam" id="PF07727">
    <property type="entry name" value="RVT_2"/>
    <property type="match status" value="1"/>
</dbReference>
<dbReference type="AlphaFoldDB" id="A0A9Q3HB14"/>
<reference evidence="2" key="1">
    <citation type="submission" date="2021-03" db="EMBL/GenBank/DDBJ databases">
        <title>Draft genome sequence of rust myrtle Austropuccinia psidii MF-1, a brazilian biotype.</title>
        <authorList>
            <person name="Quecine M.C."/>
            <person name="Pachon D.M.R."/>
            <person name="Bonatelli M.L."/>
            <person name="Correr F.H."/>
            <person name="Franceschini L.M."/>
            <person name="Leite T.F."/>
            <person name="Margarido G.R.A."/>
            <person name="Almeida C.A."/>
            <person name="Ferrarezi J.A."/>
            <person name="Labate C.A."/>
        </authorList>
    </citation>
    <scope>NUCLEOTIDE SEQUENCE</scope>
    <source>
        <strain evidence="2">MF-1</strain>
    </source>
</reference>
<evidence type="ECO:0000313" key="3">
    <source>
        <dbReference type="Proteomes" id="UP000765509"/>
    </source>
</evidence>
<accession>A0A9Q3HB14</accession>
<protein>
    <recommendedName>
        <fullName evidence="1">Reverse transcriptase Ty1/copia-type domain-containing protein</fullName>
    </recommendedName>
</protein>
<dbReference type="EMBL" id="AVOT02014880">
    <property type="protein sequence ID" value="MBW0498743.1"/>
    <property type="molecule type" value="Genomic_DNA"/>
</dbReference>
<sequence length="286" mass="32635">MENWHNRKINKFVSDRGETPEHNGYAKRANLTVLVKACCLMNQREQIASLTLDQYSCQADQNLTIWMSGSDSESQKTMGLEAGLTWPGRNVILNEKNFPAVANGKTSPLWNIEASESDTELIYTQNSPAASGHLEPSDQQHSENYIWLRVIGPPHPTLINSDVDPPHILPFSRRARVFVTTSNIVPRTYWLAIQCKDKTKWMTEIERELSATSKMKEWDIVELKGDYKLVGTTWVFKVKKDNLHHTVEHKAHLCMQGFTQTPGVDFEKTYAPTRRLNSLRCLIAHS</sequence>
<organism evidence="2 3">
    <name type="scientific">Austropuccinia psidii MF-1</name>
    <dbReference type="NCBI Taxonomy" id="1389203"/>
    <lineage>
        <taxon>Eukaryota</taxon>
        <taxon>Fungi</taxon>
        <taxon>Dikarya</taxon>
        <taxon>Basidiomycota</taxon>
        <taxon>Pucciniomycotina</taxon>
        <taxon>Pucciniomycetes</taxon>
        <taxon>Pucciniales</taxon>
        <taxon>Sphaerophragmiaceae</taxon>
        <taxon>Austropuccinia</taxon>
    </lineage>
</organism>
<keyword evidence="3" id="KW-1185">Reference proteome</keyword>
<dbReference type="OrthoDB" id="3799035at2759"/>
<evidence type="ECO:0000313" key="2">
    <source>
        <dbReference type="EMBL" id="MBW0498743.1"/>
    </source>
</evidence>
<evidence type="ECO:0000259" key="1">
    <source>
        <dbReference type="Pfam" id="PF07727"/>
    </source>
</evidence>
<proteinExistence type="predicted"/>
<gene>
    <name evidence="2" type="ORF">O181_038458</name>
</gene>
<dbReference type="InterPro" id="IPR013103">
    <property type="entry name" value="RVT_2"/>
</dbReference>